<evidence type="ECO:0000313" key="2">
    <source>
        <dbReference type="EMBL" id="KAJ1351976.1"/>
    </source>
</evidence>
<keyword evidence="3" id="KW-1185">Reference proteome</keyword>
<comment type="caution">
    <text evidence="2">The sequence shown here is derived from an EMBL/GenBank/DDBJ whole genome shotgun (WGS) entry which is preliminary data.</text>
</comment>
<accession>A0AAD5MQ24</accession>
<proteinExistence type="predicted"/>
<evidence type="ECO:0000256" key="1">
    <source>
        <dbReference type="SAM" id="SignalP"/>
    </source>
</evidence>
<gene>
    <name evidence="2" type="ORF">KIN20_008159</name>
</gene>
<sequence length="228" mass="24063">MNIHSHVIKHSTSRLKLSLLATISTVLGCGVMPPGQGSTRTFTVTGFTLPAAMAYAGKPEVSTKVPAMAASEAGARGFVSRLVMQTVFDVLEQRGRSALLPASVISSILDQLNVTISYTPMVCNMANSPQEMINTNMMPTCVVVDNTVTAICSTNQAKKCSEVDGAVKITPIPPTALTIGGTLSTTNIIMANWPRAMWQSVVNQAVRMLALGPFRSNFFSASAVIGGN</sequence>
<organism evidence="2 3">
    <name type="scientific">Parelaphostrongylus tenuis</name>
    <name type="common">Meningeal worm</name>
    <dbReference type="NCBI Taxonomy" id="148309"/>
    <lineage>
        <taxon>Eukaryota</taxon>
        <taxon>Metazoa</taxon>
        <taxon>Ecdysozoa</taxon>
        <taxon>Nematoda</taxon>
        <taxon>Chromadorea</taxon>
        <taxon>Rhabditida</taxon>
        <taxon>Rhabditina</taxon>
        <taxon>Rhabditomorpha</taxon>
        <taxon>Strongyloidea</taxon>
        <taxon>Metastrongylidae</taxon>
        <taxon>Parelaphostrongylus</taxon>
    </lineage>
</organism>
<protein>
    <submittedName>
        <fullName evidence="2">Uncharacterized protein</fullName>
    </submittedName>
</protein>
<feature type="chain" id="PRO_5042088744" evidence="1">
    <location>
        <begin position="29"/>
        <end position="228"/>
    </location>
</feature>
<dbReference type="Proteomes" id="UP001196413">
    <property type="component" value="Unassembled WGS sequence"/>
</dbReference>
<evidence type="ECO:0000313" key="3">
    <source>
        <dbReference type="Proteomes" id="UP001196413"/>
    </source>
</evidence>
<dbReference type="EMBL" id="JAHQIW010001275">
    <property type="protein sequence ID" value="KAJ1351976.1"/>
    <property type="molecule type" value="Genomic_DNA"/>
</dbReference>
<dbReference type="AlphaFoldDB" id="A0AAD5MQ24"/>
<name>A0AAD5MQ24_PARTN</name>
<feature type="signal peptide" evidence="1">
    <location>
        <begin position="1"/>
        <end position="28"/>
    </location>
</feature>
<reference evidence="2" key="1">
    <citation type="submission" date="2021-06" db="EMBL/GenBank/DDBJ databases">
        <title>Parelaphostrongylus tenuis whole genome reference sequence.</title>
        <authorList>
            <person name="Garwood T.J."/>
            <person name="Larsen P.A."/>
            <person name="Fountain-Jones N.M."/>
            <person name="Garbe J.R."/>
            <person name="Macchietto M.G."/>
            <person name="Kania S.A."/>
            <person name="Gerhold R.W."/>
            <person name="Richards J.E."/>
            <person name="Wolf T.M."/>
        </authorList>
    </citation>
    <scope>NUCLEOTIDE SEQUENCE</scope>
    <source>
        <strain evidence="2">MNPRO001-30</strain>
        <tissue evidence="2">Meninges</tissue>
    </source>
</reference>
<keyword evidence="1" id="KW-0732">Signal</keyword>